<dbReference type="InterPro" id="IPR008972">
    <property type="entry name" value="Cupredoxin"/>
</dbReference>
<dbReference type="GO" id="GO:0016020">
    <property type="term" value="C:membrane"/>
    <property type="evidence" value="ECO:0007669"/>
    <property type="project" value="InterPro"/>
</dbReference>
<name>A0A1G2PG54_9BACT</name>
<accession>A0A1G2PG54</accession>
<dbReference type="EMBL" id="MHSR01000013">
    <property type="protein sequence ID" value="OHA46749.1"/>
    <property type="molecule type" value="Genomic_DNA"/>
</dbReference>
<sequence length="135" mass="15660">MNKFKLMLIFGIFLLSNGFIYQKFYRPAEIAPIKESNKPPVVVEMRSDENKWHFNPDRVEVTAGDRVILKIYNEDSYDHGWATEALGINKRLFPKKETEIEFVASKIGEFPFYCSVPCGEGHYRQKGVLIVKPQD</sequence>
<dbReference type="InterPro" id="IPR028096">
    <property type="entry name" value="EfeO_Cupredoxin"/>
</dbReference>
<dbReference type="Gene3D" id="2.60.40.420">
    <property type="entry name" value="Cupredoxins - blue copper proteins"/>
    <property type="match status" value="1"/>
</dbReference>
<evidence type="ECO:0000313" key="3">
    <source>
        <dbReference type="Proteomes" id="UP000178869"/>
    </source>
</evidence>
<feature type="domain" description="Cytochrome oxidase subunit II copper A binding" evidence="1">
    <location>
        <begin position="38"/>
        <end position="135"/>
    </location>
</feature>
<dbReference type="GO" id="GO:0004129">
    <property type="term" value="F:cytochrome-c oxidase activity"/>
    <property type="evidence" value="ECO:0007669"/>
    <property type="project" value="InterPro"/>
</dbReference>
<organism evidence="2 3">
    <name type="scientific">Candidatus Terrybacteria bacterium RIFCSPHIGHO2_01_FULL_43_35</name>
    <dbReference type="NCBI Taxonomy" id="1802361"/>
    <lineage>
        <taxon>Bacteria</taxon>
        <taxon>Candidatus Terryibacteriota</taxon>
    </lineage>
</organism>
<protein>
    <recommendedName>
        <fullName evidence="1">Cytochrome oxidase subunit II copper A binding domain-containing protein</fullName>
    </recommendedName>
</protein>
<evidence type="ECO:0000259" key="1">
    <source>
        <dbReference type="PROSITE" id="PS50857"/>
    </source>
</evidence>
<dbReference type="SUPFAM" id="SSF49503">
    <property type="entry name" value="Cupredoxins"/>
    <property type="match status" value="1"/>
</dbReference>
<gene>
    <name evidence="2" type="ORF">A2828_02535</name>
</gene>
<dbReference type="GO" id="GO:0005507">
    <property type="term" value="F:copper ion binding"/>
    <property type="evidence" value="ECO:0007669"/>
    <property type="project" value="InterPro"/>
</dbReference>
<comment type="caution">
    <text evidence="2">The sequence shown here is derived from an EMBL/GenBank/DDBJ whole genome shotgun (WGS) entry which is preliminary data.</text>
</comment>
<dbReference type="AlphaFoldDB" id="A0A1G2PG54"/>
<proteinExistence type="predicted"/>
<dbReference type="PROSITE" id="PS50857">
    <property type="entry name" value="COX2_CUA"/>
    <property type="match status" value="1"/>
</dbReference>
<evidence type="ECO:0000313" key="2">
    <source>
        <dbReference type="EMBL" id="OHA46749.1"/>
    </source>
</evidence>
<dbReference type="InterPro" id="IPR002429">
    <property type="entry name" value="CcO_II-like_C"/>
</dbReference>
<reference evidence="2 3" key="1">
    <citation type="journal article" date="2016" name="Nat. Commun.">
        <title>Thousands of microbial genomes shed light on interconnected biogeochemical processes in an aquifer system.</title>
        <authorList>
            <person name="Anantharaman K."/>
            <person name="Brown C.T."/>
            <person name="Hug L.A."/>
            <person name="Sharon I."/>
            <person name="Castelle C.J."/>
            <person name="Probst A.J."/>
            <person name="Thomas B.C."/>
            <person name="Singh A."/>
            <person name="Wilkins M.J."/>
            <person name="Karaoz U."/>
            <person name="Brodie E.L."/>
            <person name="Williams K.H."/>
            <person name="Hubbard S.S."/>
            <person name="Banfield J.F."/>
        </authorList>
    </citation>
    <scope>NUCLEOTIDE SEQUENCE [LARGE SCALE GENOMIC DNA]</scope>
</reference>
<dbReference type="Proteomes" id="UP000178869">
    <property type="component" value="Unassembled WGS sequence"/>
</dbReference>
<dbReference type="Pfam" id="PF13473">
    <property type="entry name" value="Cupredoxin_1"/>
    <property type="match status" value="1"/>
</dbReference>